<dbReference type="PROSITE" id="PS00678">
    <property type="entry name" value="WD_REPEATS_1"/>
    <property type="match status" value="1"/>
</dbReference>
<evidence type="ECO:0000313" key="10">
    <source>
        <dbReference type="Proteomes" id="UP000078387"/>
    </source>
</evidence>
<dbReference type="GO" id="GO:0006338">
    <property type="term" value="P:chromatin remodeling"/>
    <property type="evidence" value="ECO:0007669"/>
    <property type="project" value="TreeGrafter"/>
</dbReference>
<dbReference type="GO" id="GO:0000785">
    <property type="term" value="C:chromatin"/>
    <property type="evidence" value="ECO:0007669"/>
    <property type="project" value="TreeGrafter"/>
</dbReference>
<dbReference type="VEuPathDB" id="AmoebaDB:EHI5A_013050"/>
<keyword evidence="3 7" id="KW-0853">WD repeat</keyword>
<comment type="similarity">
    <text evidence="2">Belongs to the WD repeat HIR1 family.</text>
</comment>
<evidence type="ECO:0000256" key="2">
    <source>
        <dbReference type="ARBA" id="ARBA00007306"/>
    </source>
</evidence>
<dbReference type="GO" id="GO:0031491">
    <property type="term" value="F:nucleosome binding"/>
    <property type="evidence" value="ECO:0007669"/>
    <property type="project" value="TreeGrafter"/>
</dbReference>
<dbReference type="SUPFAM" id="SSF50978">
    <property type="entry name" value="WD40 repeat-like"/>
    <property type="match status" value="1"/>
</dbReference>
<dbReference type="GO" id="GO:0003677">
    <property type="term" value="F:DNA binding"/>
    <property type="evidence" value="ECO:0007669"/>
    <property type="project" value="InterPro"/>
</dbReference>
<dbReference type="GO" id="GO:0000417">
    <property type="term" value="C:HIR complex"/>
    <property type="evidence" value="ECO:0007669"/>
    <property type="project" value="TreeGrafter"/>
</dbReference>
<dbReference type="VEuPathDB" id="AmoebaDB:KM1_250080"/>
<dbReference type="GO" id="GO:0006355">
    <property type="term" value="P:regulation of DNA-templated transcription"/>
    <property type="evidence" value="ECO:0007669"/>
    <property type="project" value="InterPro"/>
</dbReference>
<protein>
    <submittedName>
        <fullName evidence="9">WD domain containing protein</fullName>
    </submittedName>
</protein>
<dbReference type="InterPro" id="IPR055410">
    <property type="entry name" value="Beta-prop_CAF1B_HIR1"/>
</dbReference>
<dbReference type="InterPro" id="IPR012318">
    <property type="entry name" value="HTH_CRP"/>
</dbReference>
<evidence type="ECO:0000256" key="1">
    <source>
        <dbReference type="ARBA" id="ARBA00004123"/>
    </source>
</evidence>
<dbReference type="OMA" id="SVNCCRY"/>
<feature type="domain" description="HTH crp-type" evidence="8">
    <location>
        <begin position="1"/>
        <end position="23"/>
    </location>
</feature>
<sequence>MGKFHKLGWIQHEGKSIYCIDVNPSKTKIITGGGDGYVKVWNVSALSDISKQPKLFSRICVDEKSINCCRYSFDGELIAAASVTGKVGIFRLVRVSTEPMYDEKGNISFEEYELVDGFDFTNEVIDISWSPKGEYLAVVTLKGNVIIWTLFDEAHSTTMLEESHQCAQGVSWDPWGQYIAIQCSDNFELWKVNPYQKIKEFPIKTLDVSNHWRRPSWSDDGSMVVGYNTSRNLPCLMVLKRHSLDQMILLTGKGRGRCAVRICSRGYHLSDEKKTKVYKLIMAVGDDKVCFWTTKGTGKGLDEIRGGTIGKYEDCVWVNKMAIIVGTEGTVDVIELNEQEGEGDLLTLSQQNTLLYKQTELIREAKKNRTQPPPDIENEYPLIKQTLQINKRQNGDRVLLQVDPVGVCDELICVNEKSSTVEWRTLLQDKIKFLKSSGKRTVIVLRNNNIIMIDNRCGSLKVPLKVQNEEFYNLFFSKKYVCLLKGKDRVIILDKHLEFVQEVNISNVLEKTDKRKIIGLQYYDESNSLLIQFEEKIEFIIRENHDVIMIRQGLKNLTEEQMISELECSLLTLPMIWNENRFKETIETYVSIIQKNLDYNRLRNCLRVIEKIKLKEKTNVSLLEEWSEKIQKSLLSFSQNN</sequence>
<dbReference type="Gene3D" id="2.130.10.10">
    <property type="entry name" value="YVTN repeat-like/Quinoprotein amine dehydrogenase"/>
    <property type="match status" value="1"/>
</dbReference>
<dbReference type="AlphaFoldDB" id="A0A5K1UPE0"/>
<dbReference type="PROSITE" id="PS51063">
    <property type="entry name" value="HTH_CRP_2"/>
    <property type="match status" value="1"/>
</dbReference>
<evidence type="ECO:0000256" key="4">
    <source>
        <dbReference type="ARBA" id="ARBA00022737"/>
    </source>
</evidence>
<evidence type="ECO:0000256" key="5">
    <source>
        <dbReference type="ARBA" id="ARBA00022853"/>
    </source>
</evidence>
<proteinExistence type="inferred from homology"/>
<comment type="caution">
    <text evidence="9">The sequence shown here is derived from an EMBL/GenBank/DDBJ whole genome shotgun (WGS) entry which is preliminary data.</text>
</comment>
<organism evidence="9 10">
    <name type="scientific">Entamoeba histolytica</name>
    <dbReference type="NCBI Taxonomy" id="5759"/>
    <lineage>
        <taxon>Eukaryota</taxon>
        <taxon>Amoebozoa</taxon>
        <taxon>Evosea</taxon>
        <taxon>Archamoebae</taxon>
        <taxon>Mastigamoebida</taxon>
        <taxon>Entamoebidae</taxon>
        <taxon>Entamoeba</taxon>
    </lineage>
</organism>
<dbReference type="PROSITE" id="PS50294">
    <property type="entry name" value="WD_REPEATS_REGION"/>
    <property type="match status" value="1"/>
</dbReference>
<comment type="subcellular location">
    <subcellularLocation>
        <location evidence="1">Nucleus</location>
    </subcellularLocation>
</comment>
<dbReference type="PROSITE" id="PS50082">
    <property type="entry name" value="WD_REPEATS_2"/>
    <property type="match status" value="1"/>
</dbReference>
<dbReference type="EMBL" id="BDEQ01000001">
    <property type="protein sequence ID" value="GAT93648.1"/>
    <property type="molecule type" value="Genomic_DNA"/>
</dbReference>
<keyword evidence="5" id="KW-0156">Chromatin regulator</keyword>
<gene>
    <name evidence="9" type="ORF">CL6EHI_035590</name>
</gene>
<dbReference type="PANTHER" id="PTHR13831:SF0">
    <property type="entry name" value="PROTEIN HIRA"/>
    <property type="match status" value="1"/>
</dbReference>
<dbReference type="InterPro" id="IPR036322">
    <property type="entry name" value="WD40_repeat_dom_sf"/>
</dbReference>
<reference evidence="9 10" key="1">
    <citation type="submission" date="2016-05" db="EMBL/GenBank/DDBJ databases">
        <title>First whole genome sequencing of Entamoeba histolytica HM1:IMSS-clone-6.</title>
        <authorList>
            <person name="Mukherjee Avik.K."/>
            <person name="Izumyama S."/>
            <person name="Nakada-Tsukui K."/>
            <person name="Nozaki T."/>
        </authorList>
    </citation>
    <scope>NUCLEOTIDE SEQUENCE [LARGE SCALE GENOMIC DNA]</scope>
    <source>
        <strain evidence="9 10">HM1:IMSS clone 6</strain>
    </source>
</reference>
<dbReference type="GO" id="GO:0005634">
    <property type="term" value="C:nucleus"/>
    <property type="evidence" value="ECO:0007669"/>
    <property type="project" value="UniProtKB-SubCell"/>
</dbReference>
<evidence type="ECO:0000259" key="8">
    <source>
        <dbReference type="PROSITE" id="PS51063"/>
    </source>
</evidence>
<keyword evidence="4" id="KW-0677">Repeat</keyword>
<dbReference type="PANTHER" id="PTHR13831">
    <property type="entry name" value="MEMBER OF THE HIR1 FAMILY OF WD-REPEAT PROTEINS"/>
    <property type="match status" value="1"/>
</dbReference>
<dbReference type="GO" id="GO:0006351">
    <property type="term" value="P:DNA-templated transcription"/>
    <property type="evidence" value="ECO:0007669"/>
    <property type="project" value="InterPro"/>
</dbReference>
<dbReference type="VEuPathDB" id="AmoebaDB:EHI8A_170450"/>
<feature type="repeat" description="WD" evidence="7">
    <location>
        <begin position="10"/>
        <end position="51"/>
    </location>
</feature>
<dbReference type="InterPro" id="IPR019775">
    <property type="entry name" value="WD40_repeat_CS"/>
</dbReference>
<dbReference type="SMART" id="SM00320">
    <property type="entry name" value="WD40"/>
    <property type="match status" value="4"/>
</dbReference>
<dbReference type="InterPro" id="IPR031120">
    <property type="entry name" value="HIR1-like"/>
</dbReference>
<dbReference type="VEuPathDB" id="AmoebaDB:EHI7A_155970"/>
<keyword evidence="6" id="KW-0539">Nucleus</keyword>
<name>A0A5K1UPE0_ENTHI</name>
<evidence type="ECO:0000256" key="6">
    <source>
        <dbReference type="ARBA" id="ARBA00023242"/>
    </source>
</evidence>
<evidence type="ECO:0000313" key="9">
    <source>
        <dbReference type="EMBL" id="GAT93648.1"/>
    </source>
</evidence>
<accession>A0A5K1UPE0</accession>
<dbReference type="FunFam" id="2.130.10.10:FF:001604">
    <property type="entry name" value="WD domain, G-beta repeat-containing protein"/>
    <property type="match status" value="1"/>
</dbReference>
<dbReference type="InterPro" id="IPR001680">
    <property type="entry name" value="WD40_rpt"/>
</dbReference>
<dbReference type="Proteomes" id="UP000078387">
    <property type="component" value="Unassembled WGS sequence"/>
</dbReference>
<dbReference type="Pfam" id="PF24105">
    <property type="entry name" value="Beta-prop_CAF1B_HIR1"/>
    <property type="match status" value="1"/>
</dbReference>
<dbReference type="InterPro" id="IPR015943">
    <property type="entry name" value="WD40/YVTN_repeat-like_dom_sf"/>
</dbReference>
<evidence type="ECO:0000256" key="3">
    <source>
        <dbReference type="ARBA" id="ARBA00022574"/>
    </source>
</evidence>
<dbReference type="VEuPathDB" id="AmoebaDB:EHI_035590"/>
<evidence type="ECO:0000256" key="7">
    <source>
        <dbReference type="PROSITE-ProRule" id="PRU00221"/>
    </source>
</evidence>